<evidence type="ECO:0000313" key="4">
    <source>
        <dbReference type="EMBL" id="EGG07588.1"/>
    </source>
</evidence>
<dbReference type="RefSeq" id="XP_007408920.1">
    <property type="nucleotide sequence ID" value="XM_007408858.1"/>
</dbReference>
<dbReference type="InParanoid" id="F4RIM2"/>
<feature type="signal peptide" evidence="2">
    <location>
        <begin position="1"/>
        <end position="24"/>
    </location>
</feature>
<dbReference type="EMBL" id="GL883103">
    <property type="protein sequence ID" value="EGG07588.1"/>
    <property type="molecule type" value="Genomic_DNA"/>
</dbReference>
<protein>
    <submittedName>
        <fullName evidence="4">Secreted protein</fullName>
    </submittedName>
</protein>
<sequence length="212" mass="22315">MISNSILVAGVVYFLALYAQSGFGLTVTRPAEGDVWDPSLPLNIQWTTVSGDPQLVDVELTNMDPATFPAGFKHEVQEDLSTATLAATISDIPGLVNGGGYRVNFVKPDSDEILAQSAPFTITVGGGPGAMNGPMTNTTLSNSTMGNMTNMTHDMNNMTHDMNTMNHTNTIGANTQTLAGNHSSNPMSAGNVLQPIHIMGLVLSMCTSVLLS</sequence>
<name>F4RIM2_MELLP</name>
<organism evidence="5">
    <name type="scientific">Melampsora larici-populina (strain 98AG31 / pathotype 3-4-7)</name>
    <name type="common">Poplar leaf rust fungus</name>
    <dbReference type="NCBI Taxonomy" id="747676"/>
    <lineage>
        <taxon>Eukaryota</taxon>
        <taxon>Fungi</taxon>
        <taxon>Dikarya</taxon>
        <taxon>Basidiomycota</taxon>
        <taxon>Pucciniomycotina</taxon>
        <taxon>Pucciniomycetes</taxon>
        <taxon>Pucciniales</taxon>
        <taxon>Melampsoraceae</taxon>
        <taxon>Melampsora</taxon>
    </lineage>
</organism>
<dbReference type="Pfam" id="PF10342">
    <property type="entry name" value="Kre9_KNH"/>
    <property type="match status" value="1"/>
</dbReference>
<reference evidence="5" key="1">
    <citation type="journal article" date="2011" name="Proc. Natl. Acad. Sci. U.S.A.">
        <title>Obligate biotrophy features unraveled by the genomic analysis of rust fungi.</title>
        <authorList>
            <person name="Duplessis S."/>
            <person name="Cuomo C.A."/>
            <person name="Lin Y.-C."/>
            <person name="Aerts A."/>
            <person name="Tisserant E."/>
            <person name="Veneault-Fourrey C."/>
            <person name="Joly D.L."/>
            <person name="Hacquard S."/>
            <person name="Amselem J."/>
            <person name="Cantarel B.L."/>
            <person name="Chiu R."/>
            <person name="Coutinho P.M."/>
            <person name="Feau N."/>
            <person name="Field M."/>
            <person name="Frey P."/>
            <person name="Gelhaye E."/>
            <person name="Goldberg J."/>
            <person name="Grabherr M.G."/>
            <person name="Kodira C.D."/>
            <person name="Kohler A."/>
            <person name="Kuees U."/>
            <person name="Lindquist E.A."/>
            <person name="Lucas S.M."/>
            <person name="Mago R."/>
            <person name="Mauceli E."/>
            <person name="Morin E."/>
            <person name="Murat C."/>
            <person name="Pangilinan J.L."/>
            <person name="Park R."/>
            <person name="Pearson M."/>
            <person name="Quesneville H."/>
            <person name="Rouhier N."/>
            <person name="Sakthikumar S."/>
            <person name="Salamov A.A."/>
            <person name="Schmutz J."/>
            <person name="Selles B."/>
            <person name="Shapiro H."/>
            <person name="Tanguay P."/>
            <person name="Tuskan G.A."/>
            <person name="Henrissat B."/>
            <person name="Van de Peer Y."/>
            <person name="Rouze P."/>
            <person name="Ellis J.G."/>
            <person name="Dodds P.N."/>
            <person name="Schein J.E."/>
            <person name="Zhong S."/>
            <person name="Hamelin R.C."/>
            <person name="Grigoriev I.V."/>
            <person name="Szabo L.J."/>
            <person name="Martin F."/>
        </authorList>
    </citation>
    <scope>NUCLEOTIDE SEQUENCE [LARGE SCALE GENOMIC DNA]</scope>
    <source>
        <strain evidence="5">98AG31 / pathotype 3-4-7</strain>
    </source>
</reference>
<dbReference type="VEuPathDB" id="FungiDB:MELLADRAFT_85421"/>
<dbReference type="InterPro" id="IPR052479">
    <property type="entry name" value="GPI-anchor_Adhesion_Reg"/>
</dbReference>
<dbReference type="PANTHER" id="PTHR35185">
    <property type="entry name" value="SERINE/THREONINE-RICH PROTEIN ADG2-RELATED"/>
    <property type="match status" value="1"/>
</dbReference>
<gene>
    <name evidence="4" type="ORF">MELLADRAFT_85421</name>
</gene>
<keyword evidence="1 2" id="KW-0732">Signal</keyword>
<dbReference type="HOGENOM" id="CLU_1299959_0_0_1"/>
<dbReference type="GeneID" id="18933843"/>
<evidence type="ECO:0000259" key="3">
    <source>
        <dbReference type="Pfam" id="PF10342"/>
    </source>
</evidence>
<keyword evidence="5" id="KW-1185">Reference proteome</keyword>
<dbReference type="KEGG" id="mlr:MELLADRAFT_85421"/>
<evidence type="ECO:0000256" key="2">
    <source>
        <dbReference type="SAM" id="SignalP"/>
    </source>
</evidence>
<accession>F4RIM2</accession>
<evidence type="ECO:0000313" key="5">
    <source>
        <dbReference type="Proteomes" id="UP000001072"/>
    </source>
</evidence>
<evidence type="ECO:0000256" key="1">
    <source>
        <dbReference type="ARBA" id="ARBA00022729"/>
    </source>
</evidence>
<dbReference type="InterPro" id="IPR018466">
    <property type="entry name" value="Kre9/Knh1-like_N"/>
</dbReference>
<dbReference type="OrthoDB" id="5316007at2759"/>
<dbReference type="AlphaFoldDB" id="F4RIM2"/>
<proteinExistence type="predicted"/>
<dbReference type="PANTHER" id="PTHR35185:SF1">
    <property type="entry name" value="UPF0619 GPI-ANCHORED MEMBRANE PROTEIN C1322.10"/>
    <property type="match status" value="1"/>
</dbReference>
<dbReference type="Proteomes" id="UP000001072">
    <property type="component" value="Unassembled WGS sequence"/>
</dbReference>
<feature type="domain" description="Yeast cell wall synthesis Kre9/Knh1-like N-terminal" evidence="3">
    <location>
        <begin position="30"/>
        <end position="122"/>
    </location>
</feature>
<feature type="chain" id="PRO_5003320805" evidence="2">
    <location>
        <begin position="25"/>
        <end position="212"/>
    </location>
</feature>